<evidence type="ECO:0000313" key="4">
    <source>
        <dbReference type="Proteomes" id="UP000221011"/>
    </source>
</evidence>
<sequence length="216" mass="21835">MVAGMVAGAVAAAVLAAGGGVPDGADGGTDGELSSSVAVAAVADQYWMRAEARFAPPTAFIPSPAVTYEQGLVPAASWISVEQRVDERGTTVTARVRGMTPGHAYGVHVHQNPCGASPEAAGGHYQHVQDPVQPSKDPAYANPDNEVWLDFTAGADGSGSASAHHLWGFRPGGAGSVVLHREPGGAGDRVACFTVPFGSPPGESVEAGETVEQPAV</sequence>
<evidence type="ECO:0000256" key="1">
    <source>
        <dbReference type="ARBA" id="ARBA00010457"/>
    </source>
</evidence>
<dbReference type="GO" id="GO:0046872">
    <property type="term" value="F:metal ion binding"/>
    <property type="evidence" value="ECO:0007669"/>
    <property type="project" value="InterPro"/>
</dbReference>
<organism evidence="3 4">
    <name type="scientific">Streptomyces formicae</name>
    <dbReference type="NCBI Taxonomy" id="1616117"/>
    <lineage>
        <taxon>Bacteria</taxon>
        <taxon>Bacillati</taxon>
        <taxon>Actinomycetota</taxon>
        <taxon>Actinomycetes</taxon>
        <taxon>Kitasatosporales</taxon>
        <taxon>Streptomycetaceae</taxon>
        <taxon>Streptomyces</taxon>
    </lineage>
</organism>
<keyword evidence="4" id="KW-1185">Reference proteome</keyword>
<dbReference type="KEGG" id="sfk:KY5_2419c"/>
<name>A0A291Q7I1_9ACTN</name>
<protein>
    <submittedName>
        <fullName evidence="3">Uncharacterized protein</fullName>
    </submittedName>
</protein>
<dbReference type="PROSITE" id="PS00332">
    <property type="entry name" value="SOD_CU_ZN_2"/>
    <property type="match status" value="1"/>
</dbReference>
<accession>A0A291Q7I1</accession>
<keyword evidence="2" id="KW-0732">Signal</keyword>
<dbReference type="Proteomes" id="UP000221011">
    <property type="component" value="Chromosome"/>
</dbReference>
<dbReference type="Gene3D" id="2.60.40.200">
    <property type="entry name" value="Superoxide dismutase, copper/zinc binding domain"/>
    <property type="match status" value="1"/>
</dbReference>
<comment type="similarity">
    <text evidence="1">Belongs to the Cu-Zn superoxide dismutase family.</text>
</comment>
<evidence type="ECO:0000256" key="2">
    <source>
        <dbReference type="SAM" id="SignalP"/>
    </source>
</evidence>
<dbReference type="InterPro" id="IPR036423">
    <property type="entry name" value="SOD-like_Cu/Zn_dom_sf"/>
</dbReference>
<dbReference type="AlphaFoldDB" id="A0A291Q7I1"/>
<dbReference type="SUPFAM" id="SSF49329">
    <property type="entry name" value="Cu,Zn superoxide dismutase-like"/>
    <property type="match status" value="1"/>
</dbReference>
<evidence type="ECO:0000313" key="3">
    <source>
        <dbReference type="EMBL" id="ATL27437.1"/>
    </source>
</evidence>
<dbReference type="GO" id="GO:0006801">
    <property type="term" value="P:superoxide metabolic process"/>
    <property type="evidence" value="ECO:0007669"/>
    <property type="project" value="InterPro"/>
</dbReference>
<gene>
    <name evidence="3" type="ORF">KY5_2419c</name>
</gene>
<reference evidence="3 4" key="1">
    <citation type="submission" date="2017-08" db="EMBL/GenBank/DDBJ databases">
        <title>Complete Genome Sequence of Streptomyces formicae KY5, the formicamycin producer.</title>
        <authorList>
            <person name="Holmes N.A."/>
            <person name="Devine R."/>
            <person name="Qin Z."/>
            <person name="Seipke R.F."/>
            <person name="Wilkinson B."/>
            <person name="Hutchings M.I."/>
        </authorList>
    </citation>
    <scope>NUCLEOTIDE SEQUENCE [LARGE SCALE GENOMIC DNA]</scope>
    <source>
        <strain evidence="3 4">KY5</strain>
    </source>
</reference>
<dbReference type="EMBL" id="CP022685">
    <property type="protein sequence ID" value="ATL27437.1"/>
    <property type="molecule type" value="Genomic_DNA"/>
</dbReference>
<feature type="chain" id="PRO_5039093099" evidence="2">
    <location>
        <begin position="17"/>
        <end position="216"/>
    </location>
</feature>
<dbReference type="InterPro" id="IPR018152">
    <property type="entry name" value="SOD_Cu/Zn_BS"/>
</dbReference>
<feature type="signal peptide" evidence="2">
    <location>
        <begin position="1"/>
        <end position="16"/>
    </location>
</feature>
<dbReference type="RefSeq" id="WP_098242259.1">
    <property type="nucleotide sequence ID" value="NZ_CP022685.1"/>
</dbReference>
<proteinExistence type="inferred from homology"/>